<evidence type="ECO:0000313" key="1">
    <source>
        <dbReference type="EMBL" id="AFJ62116.1"/>
    </source>
</evidence>
<dbReference type="AlphaFoldDB" id="I2C642"/>
<dbReference type="PATRIC" id="fig|1126211.3.peg.2071"/>
<accession>I2C642</accession>
<organism evidence="1 2">
    <name type="scientific">Bacillus amyloliquefaciens (strain Y2)</name>
    <name type="common">Bacillus amyloliquefaciens subsp. plantarum (strain B9601-Y2)</name>
    <dbReference type="NCBI Taxonomy" id="1155777"/>
    <lineage>
        <taxon>Bacteria</taxon>
        <taxon>Bacillati</taxon>
        <taxon>Bacillota</taxon>
        <taxon>Bacilli</taxon>
        <taxon>Bacillales</taxon>
        <taxon>Bacillaceae</taxon>
        <taxon>Bacillus</taxon>
        <taxon>Bacillus amyloliquefaciens group</taxon>
    </lineage>
</organism>
<protein>
    <submittedName>
        <fullName evidence="1">Uncharacterized protein</fullName>
    </submittedName>
</protein>
<dbReference type="Proteomes" id="UP000002878">
    <property type="component" value="Chromosome"/>
</dbReference>
<name>I2C642_BACAY</name>
<evidence type="ECO:0000313" key="2">
    <source>
        <dbReference type="Proteomes" id="UP000002878"/>
    </source>
</evidence>
<gene>
    <name evidence="1" type="ORF">MUS_2157</name>
</gene>
<proteinExistence type="predicted"/>
<dbReference type="EMBL" id="CP003332">
    <property type="protein sequence ID" value="AFJ62116.1"/>
    <property type="molecule type" value="Genomic_DNA"/>
</dbReference>
<dbReference type="HOGENOM" id="CLU_2505659_0_0_9"/>
<reference evidence="1 2" key="1">
    <citation type="journal article" date="2012" name="J. Biotechnol.">
        <title>Genome sequence of the plant growth promoting strain Bacillus amyloliquefaciens subsp. plantarum B9601-Y2 and expression of mersacidin and other secondary metabolites.</title>
        <authorList>
            <person name="He P."/>
            <person name="Hao K."/>
            <person name="Blom J."/>
            <person name="Ruckert C."/>
            <person name="Vater J."/>
            <person name="Mao Z."/>
            <person name="Wu Y."/>
            <person name="Hou M."/>
            <person name="He P."/>
            <person name="He Y."/>
            <person name="Borriss R."/>
        </authorList>
    </citation>
    <scope>NUCLEOTIDE SEQUENCE [LARGE SCALE GENOMIC DNA]</scope>
    <source>
        <strain evidence="1">Y2</strain>
    </source>
</reference>
<sequence>MGRSLGLASLCLSFMIREMKTTAKIPVTLSGMVKAAGHMSLLKISFLSILAHDMIFTKMFGFTTAYALRIGVSEKEISLLYVGIG</sequence>
<dbReference type="KEGG" id="bqy:MUS_2157"/>